<dbReference type="GO" id="GO:0005886">
    <property type="term" value="C:plasma membrane"/>
    <property type="evidence" value="ECO:0007669"/>
    <property type="project" value="UniProtKB-SubCell"/>
</dbReference>
<evidence type="ECO:0000256" key="6">
    <source>
        <dbReference type="ARBA" id="ARBA00023136"/>
    </source>
</evidence>
<comment type="subcellular location">
    <subcellularLocation>
        <location evidence="1">Cell membrane</location>
        <topology evidence="1">Multi-pass membrane protein</topology>
    </subcellularLocation>
</comment>
<sequence>MILELIFCFLATVSFAIIFSVPRNSLILGGLIGVLSFAIFRILPEYGMTAIFATSVASITAATLSHFFARRFRIPATAFTIPGIIPLVPGSRAYFTMLAFVEGDYLLGLELGIETMLQAGAIAAGIVFALAIFSFGKGIGHRYETNR</sequence>
<gene>
    <name evidence="10" type="ORF">BKP35_06765</name>
</gene>
<accession>A0A1S2LPK4</accession>
<evidence type="ECO:0000256" key="4">
    <source>
        <dbReference type="ARBA" id="ARBA00022692"/>
    </source>
</evidence>
<evidence type="ECO:0000313" key="10">
    <source>
        <dbReference type="EMBL" id="OIJ14449.1"/>
    </source>
</evidence>
<dbReference type="AlphaFoldDB" id="A0A1S2LPK4"/>
<reference evidence="10 11" key="1">
    <citation type="submission" date="2016-10" db="EMBL/GenBank/DDBJ databases">
        <title>Draft genome sequences of four alkaliphilic bacteria belonging to the Anaerobacillus genus.</title>
        <authorList>
            <person name="Bassil N.M."/>
            <person name="Lloyd J.R."/>
        </authorList>
    </citation>
    <scope>NUCLEOTIDE SEQUENCE [LARGE SCALE GENOMIC DNA]</scope>
    <source>
        <strain evidence="10 11">DSM 15340</strain>
    </source>
</reference>
<dbReference type="PANTHER" id="PTHR34390:SF1">
    <property type="entry name" value="SUCCINATE TRANSPORTER SUBUNIT YJJB-RELATED"/>
    <property type="match status" value="1"/>
</dbReference>
<keyword evidence="4 8" id="KW-0812">Transmembrane</keyword>
<feature type="domain" description="Threonine/Serine exporter ThrE" evidence="9">
    <location>
        <begin position="5"/>
        <end position="130"/>
    </location>
</feature>
<evidence type="ECO:0000256" key="3">
    <source>
        <dbReference type="ARBA" id="ARBA00022519"/>
    </source>
</evidence>
<evidence type="ECO:0000256" key="7">
    <source>
        <dbReference type="ARBA" id="ARBA00034125"/>
    </source>
</evidence>
<dbReference type="RefSeq" id="WP_071312617.1">
    <property type="nucleotide sequence ID" value="NZ_MLQQ01000007.1"/>
</dbReference>
<feature type="transmembrane region" description="Helical" evidence="8">
    <location>
        <begin position="116"/>
        <end position="135"/>
    </location>
</feature>
<dbReference type="PANTHER" id="PTHR34390">
    <property type="entry name" value="UPF0442 PROTEIN YJJB-RELATED"/>
    <property type="match status" value="1"/>
</dbReference>
<dbReference type="EMBL" id="MLQQ01000007">
    <property type="protein sequence ID" value="OIJ14449.1"/>
    <property type="molecule type" value="Genomic_DNA"/>
</dbReference>
<proteinExistence type="inferred from homology"/>
<keyword evidence="2" id="KW-1003">Cell membrane</keyword>
<dbReference type="Pfam" id="PF12821">
    <property type="entry name" value="ThrE_2"/>
    <property type="match status" value="1"/>
</dbReference>
<dbReference type="InterPro" id="IPR050539">
    <property type="entry name" value="ThrE_Dicarb/AminoAcid_Exp"/>
</dbReference>
<comment type="similarity">
    <text evidence="7">Belongs to the ThrE exporter (TC 2.A.79) family.</text>
</comment>
<dbReference type="Proteomes" id="UP000180098">
    <property type="component" value="Unassembled WGS sequence"/>
</dbReference>
<keyword evidence="3" id="KW-0997">Cell inner membrane</keyword>
<evidence type="ECO:0000256" key="1">
    <source>
        <dbReference type="ARBA" id="ARBA00004651"/>
    </source>
</evidence>
<dbReference type="InterPro" id="IPR024528">
    <property type="entry name" value="ThrE_2"/>
</dbReference>
<keyword evidence="6 8" id="KW-0472">Membrane</keyword>
<evidence type="ECO:0000256" key="5">
    <source>
        <dbReference type="ARBA" id="ARBA00022989"/>
    </source>
</evidence>
<keyword evidence="5 8" id="KW-1133">Transmembrane helix</keyword>
<protein>
    <recommendedName>
        <fullName evidence="9">Threonine/Serine exporter ThrE domain-containing protein</fullName>
    </recommendedName>
</protein>
<feature type="transmembrane region" description="Helical" evidence="8">
    <location>
        <begin position="50"/>
        <end position="69"/>
    </location>
</feature>
<keyword evidence="11" id="KW-1185">Reference proteome</keyword>
<evidence type="ECO:0000256" key="2">
    <source>
        <dbReference type="ARBA" id="ARBA00022475"/>
    </source>
</evidence>
<dbReference type="GO" id="GO:0015744">
    <property type="term" value="P:succinate transport"/>
    <property type="evidence" value="ECO:0007669"/>
    <property type="project" value="TreeGrafter"/>
</dbReference>
<name>A0A1S2LPK4_9BACI</name>
<evidence type="ECO:0000259" key="9">
    <source>
        <dbReference type="Pfam" id="PF12821"/>
    </source>
</evidence>
<comment type="caution">
    <text evidence="10">The sequence shown here is derived from an EMBL/GenBank/DDBJ whole genome shotgun (WGS) entry which is preliminary data.</text>
</comment>
<evidence type="ECO:0000313" key="11">
    <source>
        <dbReference type="Proteomes" id="UP000180098"/>
    </source>
</evidence>
<dbReference type="OrthoDB" id="9810047at2"/>
<evidence type="ECO:0000256" key="8">
    <source>
        <dbReference type="SAM" id="Phobius"/>
    </source>
</evidence>
<organism evidence="10 11">
    <name type="scientific">Anaerobacillus arseniciselenatis</name>
    <dbReference type="NCBI Taxonomy" id="85682"/>
    <lineage>
        <taxon>Bacteria</taxon>
        <taxon>Bacillati</taxon>
        <taxon>Bacillota</taxon>
        <taxon>Bacilli</taxon>
        <taxon>Bacillales</taxon>
        <taxon>Bacillaceae</taxon>
        <taxon>Anaerobacillus</taxon>
    </lineage>
</organism>